<keyword evidence="1 5" id="KW-0963">Cytoplasm</keyword>
<keyword evidence="8" id="KW-1185">Reference proteome</keyword>
<dbReference type="GO" id="GO:0005829">
    <property type="term" value="C:cytosol"/>
    <property type="evidence" value="ECO:0007669"/>
    <property type="project" value="TreeGrafter"/>
</dbReference>
<comment type="similarity">
    <text evidence="5">Belongs to the YqgF HJR family.</text>
</comment>
<proteinExistence type="inferred from homology"/>
<dbReference type="OrthoDB" id="9796140at2"/>
<dbReference type="Proteomes" id="UP000051813">
    <property type="component" value="Unassembled WGS sequence"/>
</dbReference>
<protein>
    <recommendedName>
        <fullName evidence="5">Putative pre-16S rRNA nuclease</fullName>
        <ecNumber evidence="5">3.1.-.-</ecNumber>
    </recommendedName>
</protein>
<keyword evidence="3 5" id="KW-0540">Nuclease</keyword>
<dbReference type="EC" id="3.1.-.-" evidence="5"/>
<evidence type="ECO:0000259" key="6">
    <source>
        <dbReference type="SMART" id="SM00732"/>
    </source>
</evidence>
<dbReference type="PATRIC" id="fig|1423738.3.peg.897"/>
<dbReference type="NCBIfam" id="TIGR00250">
    <property type="entry name" value="RNAse_H_YqgF"/>
    <property type="match status" value="1"/>
</dbReference>
<keyword evidence="2 5" id="KW-0690">Ribosome biogenesis</keyword>
<dbReference type="HAMAP" id="MF_00651">
    <property type="entry name" value="Nuclease_YqgF"/>
    <property type="match status" value="1"/>
</dbReference>
<evidence type="ECO:0000313" key="8">
    <source>
        <dbReference type="Proteomes" id="UP000051813"/>
    </source>
</evidence>
<comment type="subcellular location">
    <subcellularLocation>
        <location evidence="5">Cytoplasm</location>
    </subcellularLocation>
</comment>
<evidence type="ECO:0000256" key="2">
    <source>
        <dbReference type="ARBA" id="ARBA00022517"/>
    </source>
</evidence>
<dbReference type="RefSeq" id="WP_057757375.1">
    <property type="nucleotide sequence ID" value="NZ_AYYK01000017.1"/>
</dbReference>
<evidence type="ECO:0000256" key="4">
    <source>
        <dbReference type="ARBA" id="ARBA00022801"/>
    </source>
</evidence>
<comment type="caution">
    <text evidence="7">The sequence shown here is derived from an EMBL/GenBank/DDBJ whole genome shotgun (WGS) entry which is preliminary data.</text>
</comment>
<evidence type="ECO:0000313" key="7">
    <source>
        <dbReference type="EMBL" id="KRM78446.1"/>
    </source>
</evidence>
<dbReference type="SUPFAM" id="SSF53098">
    <property type="entry name" value="Ribonuclease H-like"/>
    <property type="match status" value="1"/>
</dbReference>
<dbReference type="PANTHER" id="PTHR33317">
    <property type="entry name" value="POLYNUCLEOTIDYL TRANSFERASE, RIBONUCLEASE H-LIKE SUPERFAMILY PROTEIN"/>
    <property type="match status" value="1"/>
</dbReference>
<dbReference type="EMBL" id="AYYK01000017">
    <property type="protein sequence ID" value="KRM78446.1"/>
    <property type="molecule type" value="Genomic_DNA"/>
</dbReference>
<name>A0A0R2BG27_9LACO</name>
<dbReference type="GO" id="GO:0000967">
    <property type="term" value="P:rRNA 5'-end processing"/>
    <property type="evidence" value="ECO:0007669"/>
    <property type="project" value="UniProtKB-UniRule"/>
</dbReference>
<dbReference type="CDD" id="cd16964">
    <property type="entry name" value="YqgF"/>
    <property type="match status" value="1"/>
</dbReference>
<gene>
    <name evidence="7" type="ORF">FC84_GL000887</name>
</gene>
<evidence type="ECO:0000256" key="1">
    <source>
        <dbReference type="ARBA" id="ARBA00022490"/>
    </source>
</evidence>
<dbReference type="PANTHER" id="PTHR33317:SF4">
    <property type="entry name" value="POLYNUCLEOTIDYL TRANSFERASE, RIBONUCLEASE H-LIKE SUPERFAMILY PROTEIN"/>
    <property type="match status" value="1"/>
</dbReference>
<dbReference type="Gene3D" id="3.30.420.140">
    <property type="entry name" value="YqgF/RNase H-like domain"/>
    <property type="match status" value="1"/>
</dbReference>
<evidence type="ECO:0000256" key="3">
    <source>
        <dbReference type="ARBA" id="ARBA00022722"/>
    </source>
</evidence>
<dbReference type="InterPro" id="IPR006641">
    <property type="entry name" value="YqgF/RNaseH-like_dom"/>
</dbReference>
<dbReference type="Pfam" id="PF03652">
    <property type="entry name" value="RuvX"/>
    <property type="match status" value="1"/>
</dbReference>
<feature type="domain" description="YqgF/RNase H-like" evidence="6">
    <location>
        <begin position="1"/>
        <end position="103"/>
    </location>
</feature>
<keyword evidence="4 5" id="KW-0378">Hydrolase</keyword>
<reference evidence="7 8" key="1">
    <citation type="journal article" date="2015" name="Genome Announc.">
        <title>Expanding the biotechnology potential of lactobacilli through comparative genomics of 213 strains and associated genera.</title>
        <authorList>
            <person name="Sun Z."/>
            <person name="Harris H.M."/>
            <person name="McCann A."/>
            <person name="Guo C."/>
            <person name="Argimon S."/>
            <person name="Zhang W."/>
            <person name="Yang X."/>
            <person name="Jeffery I.B."/>
            <person name="Cooney J.C."/>
            <person name="Kagawa T.F."/>
            <person name="Liu W."/>
            <person name="Song Y."/>
            <person name="Salvetti E."/>
            <person name="Wrobel A."/>
            <person name="Rasinkangas P."/>
            <person name="Parkhill J."/>
            <person name="Rea M.C."/>
            <person name="O'Sullivan O."/>
            <person name="Ritari J."/>
            <person name="Douillard F.P."/>
            <person name="Paul Ross R."/>
            <person name="Yang R."/>
            <person name="Briner A.E."/>
            <person name="Felis G.E."/>
            <person name="de Vos W.M."/>
            <person name="Barrangou R."/>
            <person name="Klaenhammer T.R."/>
            <person name="Caufield P.W."/>
            <person name="Cui Y."/>
            <person name="Zhang H."/>
            <person name="O'Toole P.W."/>
        </authorList>
    </citation>
    <scope>NUCLEOTIDE SEQUENCE [LARGE SCALE GENOMIC DNA]</scope>
    <source>
        <strain evidence="7 8">DSM 20335</strain>
    </source>
</reference>
<evidence type="ECO:0000256" key="5">
    <source>
        <dbReference type="HAMAP-Rule" id="MF_00651"/>
    </source>
</evidence>
<dbReference type="InterPro" id="IPR037027">
    <property type="entry name" value="YqgF/RNaseH-like_dom_sf"/>
</dbReference>
<dbReference type="AlphaFoldDB" id="A0A0R2BG27"/>
<dbReference type="InterPro" id="IPR005227">
    <property type="entry name" value="YqgF"/>
</dbReference>
<accession>A0A0R2BG27</accession>
<dbReference type="GO" id="GO:0004518">
    <property type="term" value="F:nuclease activity"/>
    <property type="evidence" value="ECO:0007669"/>
    <property type="project" value="UniProtKB-KW"/>
</dbReference>
<organism evidence="7 8">
    <name type="scientific">Lapidilactobacillus dextrinicus DSM 20335</name>
    <dbReference type="NCBI Taxonomy" id="1423738"/>
    <lineage>
        <taxon>Bacteria</taxon>
        <taxon>Bacillati</taxon>
        <taxon>Bacillota</taxon>
        <taxon>Bacilli</taxon>
        <taxon>Lactobacillales</taxon>
        <taxon>Lactobacillaceae</taxon>
        <taxon>Lapidilactobacillus</taxon>
    </lineage>
</organism>
<dbReference type="InterPro" id="IPR012337">
    <property type="entry name" value="RNaseH-like_sf"/>
</dbReference>
<dbReference type="STRING" id="1423738.FC84_GL000887"/>
<dbReference type="GO" id="GO:0016788">
    <property type="term" value="F:hydrolase activity, acting on ester bonds"/>
    <property type="evidence" value="ECO:0007669"/>
    <property type="project" value="UniProtKB-UniRule"/>
</dbReference>
<comment type="function">
    <text evidence="5">Could be a nuclease involved in processing of the 5'-end of pre-16S rRNA.</text>
</comment>
<sequence>MRLMGLDVGSKTVGVAISDELGWTAQGVEIIPIDEANENLGLKRVKQLVEDYQVTGFVLGLPKNMNNTLGPRAERSKYYGERLVHKFNLPVDFQDERLTTVEAERMLIEDGNVSRKKRKQVIDKLAAVFILQNYLDAKGKLTQQSN</sequence>
<dbReference type="SMART" id="SM00732">
    <property type="entry name" value="YqgFc"/>
    <property type="match status" value="1"/>
</dbReference>